<name>A0ABW8YYR4_9FLAO</name>
<comment type="subcellular location">
    <subcellularLocation>
        <location evidence="1">Cell membrane</location>
        <topology evidence="1">Multi-pass membrane protein</topology>
    </subcellularLocation>
</comment>
<gene>
    <name evidence="7" type="ORF">ABS766_07290</name>
</gene>
<dbReference type="RefSeq" id="WP_408084470.1">
    <property type="nucleotide sequence ID" value="NZ_JBELPZ010000005.1"/>
</dbReference>
<evidence type="ECO:0000256" key="2">
    <source>
        <dbReference type="ARBA" id="ARBA00022475"/>
    </source>
</evidence>
<feature type="transmembrane region" description="Helical" evidence="6">
    <location>
        <begin position="46"/>
        <end position="65"/>
    </location>
</feature>
<protein>
    <submittedName>
        <fullName evidence="7">Lysylphosphatidylglycerol synthase transmembrane domain-containing protein</fullName>
    </submittedName>
</protein>
<evidence type="ECO:0000313" key="7">
    <source>
        <dbReference type="EMBL" id="MFL9844218.1"/>
    </source>
</evidence>
<dbReference type="InterPro" id="IPR022791">
    <property type="entry name" value="L-PG_synthase/AglD"/>
</dbReference>
<feature type="transmembrane region" description="Helical" evidence="6">
    <location>
        <begin position="289"/>
        <end position="316"/>
    </location>
</feature>
<feature type="transmembrane region" description="Helical" evidence="6">
    <location>
        <begin position="129"/>
        <end position="148"/>
    </location>
</feature>
<evidence type="ECO:0000256" key="1">
    <source>
        <dbReference type="ARBA" id="ARBA00004651"/>
    </source>
</evidence>
<proteinExistence type="predicted"/>
<evidence type="ECO:0000256" key="5">
    <source>
        <dbReference type="ARBA" id="ARBA00023136"/>
    </source>
</evidence>
<keyword evidence="5 6" id="KW-0472">Membrane</keyword>
<sequence length="320" mass="36617">MKKKIIRILSIVLPLLLGVFLIIYTYNRFTPQQLEDLNQAFKKADYKYIYLSLIIAFTGYVSRAYRWKYTLQHMGYTSPFYNNFFAVSIAYFMNLTIPRSGEVARAVTLKRYSNVPFDKALGTIISERVIDLFILIFCIAGTVALQFTTLKDYLLEQIPFEKLLMYGVISGIMFIGAVLMFMYSRMKWIQKLKIKISGLKEGVLSVFKMPNKWPFLLHSVYIWVTYVLMFYISIFALPETAQLGFGTVAAAFVIGSLAITFSNGGFAVYPFVIAKILSLYAVPEATGTAFGWIVWTSQIILILFLGIFSFLLLPILNRKK</sequence>
<comment type="caution">
    <text evidence="7">The sequence shown here is derived from an EMBL/GenBank/DDBJ whole genome shotgun (WGS) entry which is preliminary data.</text>
</comment>
<feature type="transmembrane region" description="Helical" evidence="6">
    <location>
        <begin position="5"/>
        <end position="26"/>
    </location>
</feature>
<feature type="transmembrane region" description="Helical" evidence="6">
    <location>
        <begin position="243"/>
        <end position="261"/>
    </location>
</feature>
<organism evidence="7 8">
    <name type="scientific">Flavobacterium rhizosphaerae</name>
    <dbReference type="NCBI Taxonomy" id="3163298"/>
    <lineage>
        <taxon>Bacteria</taxon>
        <taxon>Pseudomonadati</taxon>
        <taxon>Bacteroidota</taxon>
        <taxon>Flavobacteriia</taxon>
        <taxon>Flavobacteriales</taxon>
        <taxon>Flavobacteriaceae</taxon>
        <taxon>Flavobacterium</taxon>
    </lineage>
</organism>
<dbReference type="Pfam" id="PF03706">
    <property type="entry name" value="LPG_synthase_TM"/>
    <property type="match status" value="1"/>
</dbReference>
<feature type="transmembrane region" description="Helical" evidence="6">
    <location>
        <begin position="163"/>
        <end position="183"/>
    </location>
</feature>
<dbReference type="Proteomes" id="UP001629156">
    <property type="component" value="Unassembled WGS sequence"/>
</dbReference>
<evidence type="ECO:0000256" key="3">
    <source>
        <dbReference type="ARBA" id="ARBA00022692"/>
    </source>
</evidence>
<dbReference type="EMBL" id="JBELPZ010000005">
    <property type="protein sequence ID" value="MFL9844218.1"/>
    <property type="molecule type" value="Genomic_DNA"/>
</dbReference>
<keyword evidence="2" id="KW-1003">Cell membrane</keyword>
<evidence type="ECO:0000256" key="4">
    <source>
        <dbReference type="ARBA" id="ARBA00022989"/>
    </source>
</evidence>
<feature type="transmembrane region" description="Helical" evidence="6">
    <location>
        <begin position="215"/>
        <end position="237"/>
    </location>
</feature>
<accession>A0ABW8YYR4</accession>
<evidence type="ECO:0000313" key="8">
    <source>
        <dbReference type="Proteomes" id="UP001629156"/>
    </source>
</evidence>
<dbReference type="PANTHER" id="PTHR39087:SF2">
    <property type="entry name" value="UPF0104 MEMBRANE PROTEIN MJ1595"/>
    <property type="match status" value="1"/>
</dbReference>
<evidence type="ECO:0000256" key="6">
    <source>
        <dbReference type="SAM" id="Phobius"/>
    </source>
</evidence>
<reference evidence="7 8" key="1">
    <citation type="submission" date="2024-06" db="EMBL/GenBank/DDBJ databases">
        <authorList>
            <person name="Kaempfer P."/>
            <person name="Viver T."/>
        </authorList>
    </citation>
    <scope>NUCLEOTIDE SEQUENCE [LARGE SCALE GENOMIC DNA]</scope>
    <source>
        <strain evidence="7 8">ST-119</strain>
    </source>
</reference>
<keyword evidence="8" id="KW-1185">Reference proteome</keyword>
<keyword evidence="4 6" id="KW-1133">Transmembrane helix</keyword>
<dbReference type="PANTHER" id="PTHR39087">
    <property type="entry name" value="UPF0104 MEMBRANE PROTEIN MJ1595"/>
    <property type="match status" value="1"/>
</dbReference>
<keyword evidence="3 6" id="KW-0812">Transmembrane</keyword>